<comment type="subcellular location">
    <subcellularLocation>
        <location evidence="1">Cell membrane</location>
        <topology evidence="1">Peripheral membrane protein</topology>
    </subcellularLocation>
</comment>
<dbReference type="Pfam" id="PF08352">
    <property type="entry name" value="oligo_HPY"/>
    <property type="match status" value="1"/>
</dbReference>
<dbReference type="PROSITE" id="PS00211">
    <property type="entry name" value="ABC_TRANSPORTER_1"/>
    <property type="match status" value="1"/>
</dbReference>
<keyword evidence="12" id="KW-1185">Reference proteome</keyword>
<dbReference type="InterPro" id="IPR013563">
    <property type="entry name" value="Oligopep_ABC_C"/>
</dbReference>
<sequence>MTETALLSVRDLRVAYRTGGGRMVEAVRGVDFDLYPEQTLALVGESGSGKSTLGLGLLRLLPRTGHITGGEVVYRGSDPEGTDVLRMEGSRLRRWRWSEVAMVFQGAMNAFNPVLKVGDQFADTMRAHLPRQRLGKAQVRERSAESLRAVRLEPGQVLDSYPHELSGGMRQRALIALALILEPRVLVLDEPTTALDLLTQRAIVDMLQELRAERGFSMIFISHDLALASELADRVATMYAGRIIESGTTPDLFRAPRHPYTVGLIRAVPPVRAGAVEPVSIPGAPPNLAQLPPGCSFAPRCGHATDACEATDPALRTVEARPAGQPSHEAACLHWESVRLDTAPAAAQDGTPNDAPAKEVAQ</sequence>
<dbReference type="InterPro" id="IPR003439">
    <property type="entry name" value="ABC_transporter-like_ATP-bd"/>
</dbReference>
<feature type="domain" description="ABC transporter" evidence="10">
    <location>
        <begin position="9"/>
        <end position="265"/>
    </location>
</feature>
<accession>A0A7K0CS54</accession>
<dbReference type="SUPFAM" id="SSF52540">
    <property type="entry name" value="P-loop containing nucleoside triphosphate hydrolases"/>
    <property type="match status" value="1"/>
</dbReference>
<keyword evidence="4" id="KW-1003">Cell membrane</keyword>
<evidence type="ECO:0000256" key="3">
    <source>
        <dbReference type="ARBA" id="ARBA00022448"/>
    </source>
</evidence>
<dbReference type="InterPro" id="IPR017871">
    <property type="entry name" value="ABC_transporter-like_CS"/>
</dbReference>
<evidence type="ECO:0000259" key="10">
    <source>
        <dbReference type="PROSITE" id="PS50893"/>
    </source>
</evidence>
<gene>
    <name evidence="11" type="primary">oppD_5</name>
    <name evidence="11" type="ORF">SRB5_60230</name>
</gene>
<evidence type="ECO:0000313" key="11">
    <source>
        <dbReference type="EMBL" id="MQY15832.1"/>
    </source>
</evidence>
<keyword evidence="8" id="KW-1278">Translocase</keyword>
<evidence type="ECO:0000256" key="7">
    <source>
        <dbReference type="ARBA" id="ARBA00022840"/>
    </source>
</evidence>
<keyword evidence="9" id="KW-0472">Membrane</keyword>
<evidence type="ECO:0000256" key="1">
    <source>
        <dbReference type="ARBA" id="ARBA00004202"/>
    </source>
</evidence>
<comment type="caution">
    <text evidence="11">The sequence shown here is derived from an EMBL/GenBank/DDBJ whole genome shotgun (WGS) entry which is preliminary data.</text>
</comment>
<dbReference type="Pfam" id="PF00005">
    <property type="entry name" value="ABC_tran"/>
    <property type="match status" value="1"/>
</dbReference>
<evidence type="ECO:0000256" key="8">
    <source>
        <dbReference type="ARBA" id="ARBA00022967"/>
    </source>
</evidence>
<dbReference type="AlphaFoldDB" id="A0A7K0CS54"/>
<keyword evidence="6" id="KW-0547">Nucleotide-binding</keyword>
<protein>
    <submittedName>
        <fullName evidence="11">Oligopeptide transport ATP-binding protein OppD</fullName>
    </submittedName>
</protein>
<reference evidence="11 12" key="1">
    <citation type="submission" date="2019-10" db="EMBL/GenBank/DDBJ databases">
        <title>Streptomyces smaragdinus sp. nov. and Streptomyces fabii sp. nov., isolated from the gut of fungus growing-termite Macrotermes natalensis.</title>
        <authorList>
            <person name="Schwitalla J."/>
            <person name="Benndorf R."/>
            <person name="Martin K."/>
            <person name="De Beer W."/>
            <person name="Kaster A.-K."/>
            <person name="Vollmers J."/>
            <person name="Poulsen M."/>
            <person name="Beemelmanns C."/>
        </authorList>
    </citation>
    <scope>NUCLEOTIDE SEQUENCE [LARGE SCALE GENOMIC DNA]</scope>
    <source>
        <strain evidence="11 12">RB5</strain>
    </source>
</reference>
<evidence type="ECO:0000256" key="2">
    <source>
        <dbReference type="ARBA" id="ARBA00005417"/>
    </source>
</evidence>
<keyword evidence="3" id="KW-0813">Transport</keyword>
<dbReference type="GO" id="GO:0016887">
    <property type="term" value="F:ATP hydrolysis activity"/>
    <property type="evidence" value="ECO:0007669"/>
    <property type="project" value="InterPro"/>
</dbReference>
<evidence type="ECO:0000256" key="9">
    <source>
        <dbReference type="ARBA" id="ARBA00023136"/>
    </source>
</evidence>
<evidence type="ECO:0000313" key="12">
    <source>
        <dbReference type="Proteomes" id="UP000466345"/>
    </source>
</evidence>
<dbReference type="InterPro" id="IPR050388">
    <property type="entry name" value="ABC_Ni/Peptide_Import"/>
</dbReference>
<dbReference type="InterPro" id="IPR003593">
    <property type="entry name" value="AAA+_ATPase"/>
</dbReference>
<dbReference type="InterPro" id="IPR027417">
    <property type="entry name" value="P-loop_NTPase"/>
</dbReference>
<dbReference type="FunFam" id="3.40.50.300:FF:000016">
    <property type="entry name" value="Oligopeptide ABC transporter ATP-binding component"/>
    <property type="match status" value="1"/>
</dbReference>
<name>A0A7K0CS54_9ACTN</name>
<evidence type="ECO:0000256" key="5">
    <source>
        <dbReference type="ARBA" id="ARBA00022519"/>
    </source>
</evidence>
<organism evidence="11 12">
    <name type="scientific">Streptomyces smaragdinus</name>
    <dbReference type="NCBI Taxonomy" id="2585196"/>
    <lineage>
        <taxon>Bacteria</taxon>
        <taxon>Bacillati</taxon>
        <taxon>Actinomycetota</taxon>
        <taxon>Actinomycetes</taxon>
        <taxon>Kitasatosporales</taxon>
        <taxon>Streptomycetaceae</taxon>
        <taxon>Streptomyces</taxon>
    </lineage>
</organism>
<dbReference type="PANTHER" id="PTHR43297:SF14">
    <property type="entry name" value="ATPASE AAA-TYPE CORE DOMAIN-CONTAINING PROTEIN"/>
    <property type="match status" value="1"/>
</dbReference>
<dbReference type="PANTHER" id="PTHR43297">
    <property type="entry name" value="OLIGOPEPTIDE TRANSPORT ATP-BINDING PROTEIN APPD"/>
    <property type="match status" value="1"/>
</dbReference>
<dbReference type="RefSeq" id="WP_153456634.1">
    <property type="nucleotide sequence ID" value="NZ_WEGJ01000040.1"/>
</dbReference>
<dbReference type="SMART" id="SM00382">
    <property type="entry name" value="AAA"/>
    <property type="match status" value="1"/>
</dbReference>
<dbReference type="CDD" id="cd03257">
    <property type="entry name" value="ABC_NikE_OppD_transporters"/>
    <property type="match status" value="1"/>
</dbReference>
<dbReference type="EMBL" id="WEGJ01000040">
    <property type="protein sequence ID" value="MQY15832.1"/>
    <property type="molecule type" value="Genomic_DNA"/>
</dbReference>
<proteinExistence type="inferred from homology"/>
<dbReference type="GO" id="GO:0005886">
    <property type="term" value="C:plasma membrane"/>
    <property type="evidence" value="ECO:0007669"/>
    <property type="project" value="UniProtKB-SubCell"/>
</dbReference>
<evidence type="ECO:0000256" key="4">
    <source>
        <dbReference type="ARBA" id="ARBA00022475"/>
    </source>
</evidence>
<keyword evidence="5" id="KW-0997">Cell inner membrane</keyword>
<comment type="similarity">
    <text evidence="2">Belongs to the ABC transporter superfamily.</text>
</comment>
<dbReference type="Proteomes" id="UP000466345">
    <property type="component" value="Unassembled WGS sequence"/>
</dbReference>
<evidence type="ECO:0000256" key="6">
    <source>
        <dbReference type="ARBA" id="ARBA00022741"/>
    </source>
</evidence>
<dbReference type="NCBIfam" id="TIGR01727">
    <property type="entry name" value="oligo_HPY"/>
    <property type="match status" value="1"/>
</dbReference>
<keyword evidence="7 11" id="KW-0067">ATP-binding</keyword>
<dbReference type="PROSITE" id="PS50893">
    <property type="entry name" value="ABC_TRANSPORTER_2"/>
    <property type="match status" value="1"/>
</dbReference>
<dbReference type="Gene3D" id="3.40.50.300">
    <property type="entry name" value="P-loop containing nucleotide triphosphate hydrolases"/>
    <property type="match status" value="1"/>
</dbReference>
<dbReference type="OrthoDB" id="5357528at2"/>
<dbReference type="GO" id="GO:0005524">
    <property type="term" value="F:ATP binding"/>
    <property type="evidence" value="ECO:0007669"/>
    <property type="project" value="UniProtKB-KW"/>
</dbReference>
<dbReference type="GO" id="GO:0015833">
    <property type="term" value="P:peptide transport"/>
    <property type="evidence" value="ECO:0007669"/>
    <property type="project" value="InterPro"/>
</dbReference>